<dbReference type="SMART" id="SM00480">
    <property type="entry name" value="POL3Bc"/>
    <property type="match status" value="1"/>
</dbReference>
<gene>
    <name evidence="11" type="ORF">UFOVP451_41</name>
</gene>
<dbReference type="InterPro" id="IPR046938">
    <property type="entry name" value="DNA_clamp_sf"/>
</dbReference>
<dbReference type="PANTHER" id="PTHR30478:SF0">
    <property type="entry name" value="BETA SLIDING CLAMP"/>
    <property type="match status" value="1"/>
</dbReference>
<dbReference type="Pfam" id="PF02767">
    <property type="entry name" value="DNA_pol3_beta_2"/>
    <property type="match status" value="1"/>
</dbReference>
<dbReference type="Gene3D" id="3.70.10.10">
    <property type="match status" value="1"/>
</dbReference>
<name>A0A6J5MBK5_9CAUD</name>
<feature type="domain" description="DNA polymerase III beta sliding clamp central" evidence="9">
    <location>
        <begin position="120"/>
        <end position="209"/>
    </location>
</feature>
<dbReference type="EMBL" id="LR796409">
    <property type="protein sequence ID" value="CAB4142703.1"/>
    <property type="molecule type" value="Genomic_DNA"/>
</dbReference>
<dbReference type="PANTHER" id="PTHR30478">
    <property type="entry name" value="DNA POLYMERASE III SUBUNIT BETA"/>
    <property type="match status" value="1"/>
</dbReference>
<feature type="domain" description="DNA polymerase III beta sliding clamp C-terminal" evidence="10">
    <location>
        <begin position="308"/>
        <end position="362"/>
    </location>
</feature>
<dbReference type="GO" id="GO:0008408">
    <property type="term" value="F:3'-5' exonuclease activity"/>
    <property type="evidence" value="ECO:0007669"/>
    <property type="project" value="InterPro"/>
</dbReference>
<dbReference type="GO" id="GO:0009360">
    <property type="term" value="C:DNA polymerase III complex"/>
    <property type="evidence" value="ECO:0007669"/>
    <property type="project" value="InterPro"/>
</dbReference>
<keyword evidence="7" id="KW-0239">DNA-directed DNA polymerase</keyword>
<dbReference type="Gene3D" id="3.10.150.10">
    <property type="entry name" value="DNA Polymerase III, subunit A, domain 2"/>
    <property type="match status" value="1"/>
</dbReference>
<dbReference type="SUPFAM" id="SSF55979">
    <property type="entry name" value="DNA clamp"/>
    <property type="match status" value="2"/>
</dbReference>
<evidence type="ECO:0000256" key="5">
    <source>
        <dbReference type="ARBA" id="ARBA00022695"/>
    </source>
</evidence>
<reference evidence="11" key="1">
    <citation type="submission" date="2020-04" db="EMBL/GenBank/DDBJ databases">
        <authorList>
            <person name="Chiriac C."/>
            <person name="Salcher M."/>
            <person name="Ghai R."/>
            <person name="Kavagutti S V."/>
        </authorList>
    </citation>
    <scope>NUCLEOTIDE SEQUENCE</scope>
</reference>
<keyword evidence="8" id="KW-0238">DNA-binding</keyword>
<dbReference type="GO" id="GO:0003887">
    <property type="term" value="F:DNA-directed DNA polymerase activity"/>
    <property type="evidence" value="ECO:0007669"/>
    <property type="project" value="UniProtKB-KW"/>
</dbReference>
<comment type="subcellular location">
    <subcellularLocation>
        <location evidence="1">Cytoplasm</location>
    </subcellularLocation>
</comment>
<dbReference type="GO" id="GO:0003677">
    <property type="term" value="F:DNA binding"/>
    <property type="evidence" value="ECO:0007669"/>
    <property type="project" value="UniProtKB-KW"/>
</dbReference>
<keyword evidence="3" id="KW-0963">Cytoplasm</keyword>
<dbReference type="InterPro" id="IPR001001">
    <property type="entry name" value="DNA_polIII_beta"/>
</dbReference>
<evidence type="ECO:0000256" key="1">
    <source>
        <dbReference type="ARBA" id="ARBA00004496"/>
    </source>
</evidence>
<evidence type="ECO:0000256" key="8">
    <source>
        <dbReference type="ARBA" id="ARBA00023125"/>
    </source>
</evidence>
<dbReference type="Pfam" id="PF02768">
    <property type="entry name" value="DNA_pol3_beta_3"/>
    <property type="match status" value="1"/>
</dbReference>
<proteinExistence type="inferred from homology"/>
<comment type="similarity">
    <text evidence="2">Belongs to the beta sliding clamp family.</text>
</comment>
<evidence type="ECO:0000256" key="7">
    <source>
        <dbReference type="ARBA" id="ARBA00022932"/>
    </source>
</evidence>
<keyword evidence="5" id="KW-0548">Nucleotidyltransferase</keyword>
<dbReference type="InterPro" id="IPR022635">
    <property type="entry name" value="DNA_polIII_beta_C"/>
</dbReference>
<evidence type="ECO:0000256" key="4">
    <source>
        <dbReference type="ARBA" id="ARBA00022679"/>
    </source>
</evidence>
<protein>
    <submittedName>
        <fullName evidence="11">DnaN DNA polymerase sliding clamp subunit (PCNA homolog)</fullName>
    </submittedName>
</protein>
<organism evidence="11">
    <name type="scientific">uncultured Caudovirales phage</name>
    <dbReference type="NCBI Taxonomy" id="2100421"/>
    <lineage>
        <taxon>Viruses</taxon>
        <taxon>Duplodnaviria</taxon>
        <taxon>Heunggongvirae</taxon>
        <taxon>Uroviricota</taxon>
        <taxon>Caudoviricetes</taxon>
        <taxon>Peduoviridae</taxon>
        <taxon>Maltschvirus</taxon>
        <taxon>Maltschvirus maltsch</taxon>
    </lineage>
</organism>
<dbReference type="InterPro" id="IPR022637">
    <property type="entry name" value="DNA_polIII_beta_cen"/>
</dbReference>
<evidence type="ECO:0000256" key="6">
    <source>
        <dbReference type="ARBA" id="ARBA00022705"/>
    </source>
</evidence>
<dbReference type="CDD" id="cd00140">
    <property type="entry name" value="beta_clamp"/>
    <property type="match status" value="1"/>
</dbReference>
<keyword evidence="6" id="KW-0235">DNA replication</keyword>
<evidence type="ECO:0000256" key="2">
    <source>
        <dbReference type="ARBA" id="ARBA00010752"/>
    </source>
</evidence>
<keyword evidence="4" id="KW-0808">Transferase</keyword>
<sequence>MNSVIILTEELQQAVKLAQPFISKQRDLIRINNHSAVIVDNDLTSGLTYDFTFLYESSESVIVSVKDLKKALSGHKAHTVTLQPFNNRVIVNDRIQINEYTHDSAVSFPESKPYEELLELDVKNLQTAIKKVAGFASTEISAPVLNCIQFTLNADEMELTATDRHRLARYVFNLDREHHETFQRFNLPAKYAELLATIKPERGIVDLFQNYASHYSEFRFNGKIRIRIKHDESTYPDTTKIVDNSRNHLSQFGFNRAEILQTLKELVKNTSDKTKIAVMTYDNITERATITNGTESPTYKATTDILTNDEKPFRIGYNANYMIDTLQSLETDYTTVSHTTSTQPLYLREETATATHEILILPYRLKD</sequence>
<evidence type="ECO:0000313" key="11">
    <source>
        <dbReference type="EMBL" id="CAB4142703.1"/>
    </source>
</evidence>
<dbReference type="GO" id="GO:0006271">
    <property type="term" value="P:DNA strand elongation involved in DNA replication"/>
    <property type="evidence" value="ECO:0007669"/>
    <property type="project" value="TreeGrafter"/>
</dbReference>
<evidence type="ECO:0000259" key="9">
    <source>
        <dbReference type="Pfam" id="PF02767"/>
    </source>
</evidence>
<accession>A0A6J5MBK5</accession>
<evidence type="ECO:0000259" key="10">
    <source>
        <dbReference type="Pfam" id="PF02768"/>
    </source>
</evidence>
<evidence type="ECO:0000256" key="3">
    <source>
        <dbReference type="ARBA" id="ARBA00022490"/>
    </source>
</evidence>